<dbReference type="GO" id="GO:0016042">
    <property type="term" value="P:lipid catabolic process"/>
    <property type="evidence" value="ECO:0007669"/>
    <property type="project" value="UniProtKB-UniRule"/>
</dbReference>
<reference evidence="6" key="1">
    <citation type="submission" date="2020-09" db="EMBL/GenBank/DDBJ databases">
        <authorList>
            <person name="Kim M.K."/>
        </authorList>
    </citation>
    <scope>NUCLEOTIDE SEQUENCE</scope>
    <source>
        <strain evidence="6">BT704</strain>
    </source>
</reference>
<dbReference type="GO" id="GO:0016020">
    <property type="term" value="C:membrane"/>
    <property type="evidence" value="ECO:0007669"/>
    <property type="project" value="TreeGrafter"/>
</dbReference>
<keyword evidence="7" id="KW-1185">Reference proteome</keyword>
<dbReference type="SUPFAM" id="SSF52151">
    <property type="entry name" value="FabD/lysophospholipase-like"/>
    <property type="match status" value="1"/>
</dbReference>
<dbReference type="InterPro" id="IPR016035">
    <property type="entry name" value="Acyl_Trfase/lysoPLipase"/>
</dbReference>
<feature type="short sequence motif" description="GXSXG" evidence="4">
    <location>
        <begin position="60"/>
        <end position="64"/>
    </location>
</feature>
<dbReference type="EMBL" id="JACXAA010000003">
    <property type="protein sequence ID" value="MBD2753433.1"/>
    <property type="molecule type" value="Genomic_DNA"/>
</dbReference>
<dbReference type="Pfam" id="PF01734">
    <property type="entry name" value="Patatin"/>
    <property type="match status" value="1"/>
</dbReference>
<evidence type="ECO:0000256" key="4">
    <source>
        <dbReference type="PROSITE-ProRule" id="PRU01161"/>
    </source>
</evidence>
<feature type="active site" description="Proton acceptor" evidence="4">
    <location>
        <position position="200"/>
    </location>
</feature>
<accession>A0A927B105</accession>
<dbReference type="PROSITE" id="PS51635">
    <property type="entry name" value="PNPLA"/>
    <property type="match status" value="1"/>
</dbReference>
<evidence type="ECO:0000259" key="5">
    <source>
        <dbReference type="PROSITE" id="PS51635"/>
    </source>
</evidence>
<feature type="active site" description="Nucleophile" evidence="4">
    <location>
        <position position="62"/>
    </location>
</feature>
<dbReference type="RefSeq" id="WP_191039049.1">
    <property type="nucleotide sequence ID" value="NZ_JACXAA010000003.1"/>
</dbReference>
<protein>
    <submittedName>
        <fullName evidence="6">Patatin-like phospholipase family protein</fullName>
    </submittedName>
</protein>
<dbReference type="PANTHER" id="PTHR24185:SF1">
    <property type="entry name" value="CALCIUM-INDEPENDENT PHOSPHOLIPASE A2-GAMMA"/>
    <property type="match status" value="1"/>
</dbReference>
<dbReference type="GO" id="GO:0006631">
    <property type="term" value="P:fatty acid metabolic process"/>
    <property type="evidence" value="ECO:0007669"/>
    <property type="project" value="TreeGrafter"/>
</dbReference>
<proteinExistence type="predicted"/>
<dbReference type="PANTHER" id="PTHR24185">
    <property type="entry name" value="CALCIUM-INDEPENDENT PHOSPHOLIPASE A2-GAMMA"/>
    <property type="match status" value="1"/>
</dbReference>
<feature type="domain" description="PNPLA" evidence="5">
    <location>
        <begin position="16"/>
        <end position="214"/>
    </location>
</feature>
<keyword evidence="3 4" id="KW-0443">Lipid metabolism</keyword>
<dbReference type="Gene3D" id="3.40.1090.10">
    <property type="entry name" value="Cytosolic phospholipase A2 catalytic domain"/>
    <property type="match status" value="1"/>
</dbReference>
<dbReference type="GO" id="GO:0004620">
    <property type="term" value="F:phospholipase activity"/>
    <property type="evidence" value="ECO:0007669"/>
    <property type="project" value="TreeGrafter"/>
</dbReference>
<evidence type="ECO:0000256" key="3">
    <source>
        <dbReference type="ARBA" id="ARBA00023098"/>
    </source>
</evidence>
<feature type="short sequence motif" description="DGA/G" evidence="4">
    <location>
        <begin position="200"/>
        <end position="202"/>
    </location>
</feature>
<dbReference type="InterPro" id="IPR002641">
    <property type="entry name" value="PNPLA_dom"/>
</dbReference>
<dbReference type="AlphaFoldDB" id="A0A927B105"/>
<evidence type="ECO:0000256" key="2">
    <source>
        <dbReference type="ARBA" id="ARBA00022963"/>
    </source>
</evidence>
<gene>
    <name evidence="6" type="ORF">IC230_11070</name>
</gene>
<feature type="short sequence motif" description="GXGXXG" evidence="4">
    <location>
        <begin position="20"/>
        <end position="25"/>
    </location>
</feature>
<dbReference type="Proteomes" id="UP000653797">
    <property type="component" value="Unassembled WGS sequence"/>
</dbReference>
<evidence type="ECO:0000313" key="7">
    <source>
        <dbReference type="Proteomes" id="UP000653797"/>
    </source>
</evidence>
<evidence type="ECO:0000313" key="6">
    <source>
        <dbReference type="EMBL" id="MBD2753433.1"/>
    </source>
</evidence>
<comment type="caution">
    <text evidence="6">The sequence shown here is derived from an EMBL/GenBank/DDBJ whole genome shotgun (WGS) entry which is preliminary data.</text>
</comment>
<keyword evidence="1 4" id="KW-0378">Hydrolase</keyword>
<keyword evidence="2 4" id="KW-0442">Lipid degradation</keyword>
<evidence type="ECO:0000256" key="1">
    <source>
        <dbReference type="ARBA" id="ARBA00022801"/>
    </source>
</evidence>
<organism evidence="6 7">
    <name type="scientific">Spirosoma validum</name>
    <dbReference type="NCBI Taxonomy" id="2771355"/>
    <lineage>
        <taxon>Bacteria</taxon>
        <taxon>Pseudomonadati</taxon>
        <taxon>Bacteroidota</taxon>
        <taxon>Cytophagia</taxon>
        <taxon>Cytophagales</taxon>
        <taxon>Cytophagaceae</taxon>
        <taxon>Spirosoma</taxon>
    </lineage>
</organism>
<sequence>MSIQQKLEKTGPRKLLALDGGGIRGTITIEILAKIESLLQKDLDRDDTFVLADYFDYIAGTSTGAIIATCLSLGMRVDAIRKFYQESGSAMFDKASLLKRFRYTYEKEKLTDKLKEVIGKDTTLGDGKLKTLLLLVMRNATTDSPWPVSNNPKAKYNAMTRSDSNLKFPLWQLVRASTAAPTYFPPESIQVGANNFIFVDGGVTMYNNPAFQLFLMATVEPYALQWPTGEDNMLIVSVGTGSAANANANLAPDEMNLIYNATSIPSALMYAASNEQDFLCRVFGKCLHGDELDQEVGNMCDVKGPTDKKLFSYVRYNANLSRRGLDDLGLLQVEPEHVQKMDSVDYINELQEVGKAVAEQKVEKTHFANFLS</sequence>
<name>A0A927B105_9BACT</name>